<accession>A0AA51X6V5</accession>
<feature type="transmembrane region" description="Helical" evidence="1">
    <location>
        <begin position="640"/>
        <end position="663"/>
    </location>
</feature>
<dbReference type="EMBL" id="CP133548">
    <property type="protein sequence ID" value="WMS86470.1"/>
    <property type="molecule type" value="Genomic_DNA"/>
</dbReference>
<feature type="transmembrane region" description="Helical" evidence="1">
    <location>
        <begin position="206"/>
        <end position="228"/>
    </location>
</feature>
<sequence length="667" mass="75500">MSLLKLQLKQFYNSPTNWLLVSFYLLINSYLLVSNINIFFELKNSGSINTSLSNTVFYSSFNVSLFTLMFLMPFIAIQFGPMRQQSGLHKLLFTTPTSQSRFRLYDLLSLAIIIAINIGLFFVLLLPILLTNKIDSGVLISTSIGQILLLFLYVGCANLSRYYSTSMFRCFAFYFGTLVFLWVLQILTVSIPRLSLLSPIQWYNHFSLGIVSLADLMSFLIVIAYLMIAVRLVENVKQRLNVVALGVVMLGSVYFLQSSLTQQYDLTSNQRYTLNASLQAAISKDSSIQIQVSNLSESAMLEVQSRLVTPLKSIAPSIDVEQTVQLDQNMSATSGVMVIINQQPYWIDYPFSQHPQQQLLNHIEFSEQRNRQWILFSSGHQESQIDQQGGRNLSSLASTLSQQGFNLQQRALAELADIPDNVGLVVIANSQQSWLSLEWKLLKNYLDKGGRLLWLREPQEQALVELENYLGVTTIPGTLIDPAGYQAGTPHPAIVLVRDLPRLSLTANLNGLVALPWTVGLGRTPSPNQWQTELQLTTHSKVWTEFEPQQEQLQLNQEIGELEGEFPVLLALTRQQGTQQQRVVITGDVHFLSDSAINNYDNQQLMSNIFAWLMQPKTSESIEFLVANDRNLIMTPFSQFWYLHGGNYLLSIILLIVGLVLWLKRTR</sequence>
<protein>
    <submittedName>
        <fullName evidence="2">Gldg family protein</fullName>
    </submittedName>
</protein>
<keyword evidence="1" id="KW-1133">Transmembrane helix</keyword>
<keyword evidence="3" id="KW-1185">Reference proteome</keyword>
<organism evidence="2 3">
    <name type="scientific">Pleionea litopenaei</name>
    <dbReference type="NCBI Taxonomy" id="3070815"/>
    <lineage>
        <taxon>Bacteria</taxon>
        <taxon>Pseudomonadati</taxon>
        <taxon>Pseudomonadota</taxon>
        <taxon>Gammaproteobacteria</taxon>
        <taxon>Oceanospirillales</taxon>
        <taxon>Pleioneaceae</taxon>
        <taxon>Pleionea</taxon>
    </lineage>
</organism>
<feature type="transmembrane region" description="Helical" evidence="1">
    <location>
        <begin position="136"/>
        <end position="159"/>
    </location>
</feature>
<feature type="transmembrane region" description="Helical" evidence="1">
    <location>
        <begin position="21"/>
        <end position="40"/>
    </location>
</feature>
<dbReference type="RefSeq" id="WP_309201615.1">
    <property type="nucleotide sequence ID" value="NZ_CP133548.1"/>
</dbReference>
<dbReference type="SUPFAM" id="SSF52317">
    <property type="entry name" value="Class I glutamine amidotransferase-like"/>
    <property type="match status" value="1"/>
</dbReference>
<keyword evidence="1" id="KW-0472">Membrane</keyword>
<dbReference type="AlphaFoldDB" id="A0AA51X6V5"/>
<dbReference type="InterPro" id="IPR029062">
    <property type="entry name" value="Class_I_gatase-like"/>
</dbReference>
<keyword evidence="1" id="KW-0812">Transmembrane</keyword>
<feature type="transmembrane region" description="Helical" evidence="1">
    <location>
        <begin position="60"/>
        <end position="80"/>
    </location>
</feature>
<dbReference type="Proteomes" id="UP001239782">
    <property type="component" value="Chromosome"/>
</dbReference>
<evidence type="ECO:0000256" key="1">
    <source>
        <dbReference type="SAM" id="Phobius"/>
    </source>
</evidence>
<name>A0AA51X6V5_9GAMM</name>
<gene>
    <name evidence="2" type="ORF">Q9312_14710</name>
</gene>
<dbReference type="KEGG" id="plei:Q9312_14710"/>
<evidence type="ECO:0000313" key="3">
    <source>
        <dbReference type="Proteomes" id="UP001239782"/>
    </source>
</evidence>
<evidence type="ECO:0000313" key="2">
    <source>
        <dbReference type="EMBL" id="WMS86470.1"/>
    </source>
</evidence>
<feature type="transmembrane region" description="Helical" evidence="1">
    <location>
        <begin position="107"/>
        <end position="130"/>
    </location>
</feature>
<proteinExistence type="predicted"/>
<feature type="transmembrane region" description="Helical" evidence="1">
    <location>
        <begin position="240"/>
        <end position="257"/>
    </location>
</feature>
<reference evidence="2 3" key="1">
    <citation type="submission" date="2023-08" db="EMBL/GenBank/DDBJ databases">
        <title>Pleionea litopenaei sp. nov., isolated from stomach of juvenile Litopenaeus vannamei.</title>
        <authorList>
            <person name="Rho A.M."/>
            <person name="Hwang C.Y."/>
        </authorList>
    </citation>
    <scope>NUCLEOTIDE SEQUENCE [LARGE SCALE GENOMIC DNA]</scope>
    <source>
        <strain evidence="2 3">HL-JVS1</strain>
    </source>
</reference>
<feature type="transmembrane region" description="Helical" evidence="1">
    <location>
        <begin position="171"/>
        <end position="194"/>
    </location>
</feature>